<organism evidence="3 4">
    <name type="scientific">Streptosporangium album</name>
    <dbReference type="NCBI Taxonomy" id="47479"/>
    <lineage>
        <taxon>Bacteria</taxon>
        <taxon>Bacillati</taxon>
        <taxon>Actinomycetota</taxon>
        <taxon>Actinomycetes</taxon>
        <taxon>Streptosporangiales</taxon>
        <taxon>Streptosporangiaceae</taxon>
        <taxon>Streptosporangium</taxon>
    </lineage>
</organism>
<name>A0A7W7S431_9ACTN</name>
<dbReference type="Proteomes" id="UP000534286">
    <property type="component" value="Unassembled WGS sequence"/>
</dbReference>
<feature type="compositionally biased region" description="Low complexity" evidence="1">
    <location>
        <begin position="43"/>
        <end position="62"/>
    </location>
</feature>
<dbReference type="InterPro" id="IPR050312">
    <property type="entry name" value="IolE/XylAMocC-like"/>
</dbReference>
<feature type="region of interest" description="Disordered" evidence="1">
    <location>
        <begin position="43"/>
        <end position="79"/>
    </location>
</feature>
<evidence type="ECO:0000259" key="2">
    <source>
        <dbReference type="Pfam" id="PF01261"/>
    </source>
</evidence>
<dbReference type="PANTHER" id="PTHR12110">
    <property type="entry name" value="HYDROXYPYRUVATE ISOMERASE"/>
    <property type="match status" value="1"/>
</dbReference>
<gene>
    <name evidence="3" type="ORF">FHR32_006952</name>
</gene>
<dbReference type="AlphaFoldDB" id="A0A7W7S431"/>
<keyword evidence="4" id="KW-1185">Reference proteome</keyword>
<dbReference type="Pfam" id="PF01261">
    <property type="entry name" value="AP_endonuc_2"/>
    <property type="match status" value="1"/>
</dbReference>
<dbReference type="SUPFAM" id="SSF51658">
    <property type="entry name" value="Xylose isomerase-like"/>
    <property type="match status" value="1"/>
</dbReference>
<feature type="domain" description="Xylose isomerase-like TIM barrel" evidence="2">
    <location>
        <begin position="79"/>
        <end position="284"/>
    </location>
</feature>
<evidence type="ECO:0000256" key="1">
    <source>
        <dbReference type="SAM" id="MobiDB-lite"/>
    </source>
</evidence>
<dbReference type="Gene3D" id="3.20.20.150">
    <property type="entry name" value="Divalent-metal-dependent TIM barrel enzymes"/>
    <property type="match status" value="1"/>
</dbReference>
<protein>
    <submittedName>
        <fullName evidence="3">Sugar phosphate isomerase/epimerase</fullName>
    </submittedName>
</protein>
<sequence>MKLSFSTLGLPGAGLSEAIRIATACRCDGLELRLHPDTGVHAGLPGAGARRTAPPAPGASGPEWRAGTPAAVERAGPPADRPRVRAALAAAGLEISALAGYTGICAPGDDGPVIEALAAELVLAADLGATGVRVFPKGEDPAVGARRLRAMAPEARRLGVRVLVETHDAMPTGTAVARLLDETGEPEVTGAIWDLLHPWRHGEDPADTLAALGEHLAYVQVKDAGPDLTPVPMGQGEVPLEEAGTLLRERGYDGWVSLEWERTWYPHVAPVEEVIPGALAWVRRFS</sequence>
<proteinExistence type="predicted"/>
<keyword evidence="3" id="KW-0413">Isomerase</keyword>
<dbReference type="InterPro" id="IPR013022">
    <property type="entry name" value="Xyl_isomerase-like_TIM-brl"/>
</dbReference>
<evidence type="ECO:0000313" key="4">
    <source>
        <dbReference type="Proteomes" id="UP000534286"/>
    </source>
</evidence>
<comment type="caution">
    <text evidence="3">The sequence shown here is derived from an EMBL/GenBank/DDBJ whole genome shotgun (WGS) entry which is preliminary data.</text>
</comment>
<dbReference type="RefSeq" id="WP_184758510.1">
    <property type="nucleotide sequence ID" value="NZ_BAABEK010000053.1"/>
</dbReference>
<accession>A0A7W7S431</accession>
<evidence type="ECO:0000313" key="3">
    <source>
        <dbReference type="EMBL" id="MBB4942566.1"/>
    </source>
</evidence>
<dbReference type="InterPro" id="IPR036237">
    <property type="entry name" value="Xyl_isomerase-like_sf"/>
</dbReference>
<dbReference type="EMBL" id="JACHJU010000003">
    <property type="protein sequence ID" value="MBB4942566.1"/>
    <property type="molecule type" value="Genomic_DNA"/>
</dbReference>
<reference evidence="3 4" key="1">
    <citation type="submission" date="2020-08" db="EMBL/GenBank/DDBJ databases">
        <title>Sequencing the genomes of 1000 actinobacteria strains.</title>
        <authorList>
            <person name="Klenk H.-P."/>
        </authorList>
    </citation>
    <scope>NUCLEOTIDE SEQUENCE [LARGE SCALE GENOMIC DNA]</scope>
    <source>
        <strain evidence="3 4">DSM 43023</strain>
    </source>
</reference>
<dbReference type="GO" id="GO:0016853">
    <property type="term" value="F:isomerase activity"/>
    <property type="evidence" value="ECO:0007669"/>
    <property type="project" value="UniProtKB-KW"/>
</dbReference>